<reference evidence="1 2" key="1">
    <citation type="journal article" date="2018" name="Nat. Ecol. Evol.">
        <title>Genomic signatures of mitonuclear coevolution across populations of Tigriopus californicus.</title>
        <authorList>
            <person name="Barreto F.S."/>
            <person name="Watson E.T."/>
            <person name="Lima T.G."/>
            <person name="Willett C.S."/>
            <person name="Edmands S."/>
            <person name="Li W."/>
            <person name="Burton R.S."/>
        </authorList>
    </citation>
    <scope>NUCLEOTIDE SEQUENCE [LARGE SCALE GENOMIC DNA]</scope>
    <source>
        <strain evidence="1 2">San Diego</strain>
    </source>
</reference>
<dbReference type="GO" id="GO:1990879">
    <property type="term" value="C:CST complex"/>
    <property type="evidence" value="ECO:0007669"/>
    <property type="project" value="InterPro"/>
</dbReference>
<dbReference type="GO" id="GO:0003697">
    <property type="term" value="F:single-stranded DNA binding"/>
    <property type="evidence" value="ECO:0007669"/>
    <property type="project" value="InterPro"/>
</dbReference>
<organism evidence="1 2">
    <name type="scientific">Tigriopus californicus</name>
    <name type="common">Marine copepod</name>
    <dbReference type="NCBI Taxonomy" id="6832"/>
    <lineage>
        <taxon>Eukaryota</taxon>
        <taxon>Metazoa</taxon>
        <taxon>Ecdysozoa</taxon>
        <taxon>Arthropoda</taxon>
        <taxon>Crustacea</taxon>
        <taxon>Multicrustacea</taxon>
        <taxon>Hexanauplia</taxon>
        <taxon>Copepoda</taxon>
        <taxon>Harpacticoida</taxon>
        <taxon>Harpacticidae</taxon>
        <taxon>Tigriopus</taxon>
    </lineage>
</organism>
<protein>
    <recommendedName>
        <fullName evidence="3">CST complex subunit Stn1 N-terminal domain-containing protein</fullName>
    </recommendedName>
</protein>
<gene>
    <name evidence="1" type="ORF">TCAL_02921</name>
</gene>
<keyword evidence="2" id="KW-1185">Reference proteome</keyword>
<dbReference type="Proteomes" id="UP000318571">
    <property type="component" value="Chromosome 4"/>
</dbReference>
<dbReference type="EMBL" id="VCGU01000011">
    <property type="protein sequence ID" value="TRY67779.1"/>
    <property type="molecule type" value="Genomic_DNA"/>
</dbReference>
<dbReference type="Pfam" id="PF15490">
    <property type="entry name" value="Ten1_2"/>
    <property type="match status" value="1"/>
</dbReference>
<evidence type="ECO:0000313" key="2">
    <source>
        <dbReference type="Proteomes" id="UP000318571"/>
    </source>
</evidence>
<sequence>MVSHQPYLPFTLEELSSIRDPKVLDHWLHTKVRVLGHITLANQVCHTLTLNSLGEEIRTTLQVDFRQLEGHSLLKSGEIVQILGQVGFVEDRLWLQAHLVRDFHGVDPLRYHQAIKIQSRYCPLNVESKLESSSTGASDSLVHDRSKLPEELDSQLLEELFDLEFTNVPNAQVTNDINESIDLFEDEG</sequence>
<accession>A0A553NQW6</accession>
<proteinExistence type="predicted"/>
<dbReference type="AlphaFoldDB" id="A0A553NQW6"/>
<comment type="caution">
    <text evidence="1">The sequence shown here is derived from an EMBL/GenBank/DDBJ whole genome shotgun (WGS) entry which is preliminary data.</text>
</comment>
<evidence type="ECO:0008006" key="3">
    <source>
        <dbReference type="Google" id="ProtNLM"/>
    </source>
</evidence>
<dbReference type="InterPro" id="IPR029146">
    <property type="entry name" value="Ten1_animal_plant"/>
</dbReference>
<dbReference type="Gene3D" id="2.40.50.140">
    <property type="entry name" value="Nucleic acid-binding proteins"/>
    <property type="match status" value="1"/>
</dbReference>
<name>A0A553NQW6_TIGCA</name>
<evidence type="ECO:0000313" key="1">
    <source>
        <dbReference type="EMBL" id="TRY67779.1"/>
    </source>
</evidence>
<dbReference type="InterPro" id="IPR012340">
    <property type="entry name" value="NA-bd_OB-fold"/>
</dbReference>